<dbReference type="NCBIfam" id="TIGR00231">
    <property type="entry name" value="small_GTP"/>
    <property type="match status" value="1"/>
</dbReference>
<keyword evidence="6" id="KW-1185">Reference proteome</keyword>
<accession>A0AAV7JW75</accession>
<organism evidence="5 6">
    <name type="scientific">Oopsacas minuta</name>
    <dbReference type="NCBI Taxonomy" id="111878"/>
    <lineage>
        <taxon>Eukaryota</taxon>
        <taxon>Metazoa</taxon>
        <taxon>Porifera</taxon>
        <taxon>Hexactinellida</taxon>
        <taxon>Hexasterophora</taxon>
        <taxon>Lyssacinosida</taxon>
        <taxon>Leucopsacidae</taxon>
        <taxon>Oopsacas</taxon>
    </lineage>
</organism>
<keyword evidence="2" id="KW-0342">GTP-binding</keyword>
<dbReference type="AlphaFoldDB" id="A0AAV7JW75"/>
<gene>
    <name evidence="5" type="ORF">LOD99_3732</name>
</gene>
<feature type="compositionally biased region" description="Basic and acidic residues" evidence="4">
    <location>
        <begin position="238"/>
        <end position="251"/>
    </location>
</feature>
<proteinExistence type="predicted"/>
<dbReference type="InterPro" id="IPR005225">
    <property type="entry name" value="Small_GTP-bd"/>
</dbReference>
<dbReference type="PANTHER" id="PTHR47977">
    <property type="entry name" value="RAS-RELATED PROTEIN RAB"/>
    <property type="match status" value="1"/>
</dbReference>
<dbReference type="EMBL" id="JAKMXF010000288">
    <property type="protein sequence ID" value="KAI6653207.1"/>
    <property type="molecule type" value="Genomic_DNA"/>
</dbReference>
<dbReference type="FunFam" id="3.40.50.300:FF:001129">
    <property type="entry name" value="ras-related protein Rab-44 isoform X2"/>
    <property type="match status" value="1"/>
</dbReference>
<dbReference type="PROSITE" id="PS51421">
    <property type="entry name" value="RAS"/>
    <property type="match status" value="1"/>
</dbReference>
<feature type="compositionally biased region" description="Polar residues" evidence="4">
    <location>
        <begin position="205"/>
        <end position="219"/>
    </location>
</feature>
<evidence type="ECO:0000256" key="1">
    <source>
        <dbReference type="ARBA" id="ARBA00022741"/>
    </source>
</evidence>
<protein>
    <submittedName>
        <fullName evidence="5">Ras-related protein Rab-13</fullName>
    </submittedName>
</protein>
<keyword evidence="3" id="KW-0449">Lipoprotein</keyword>
<evidence type="ECO:0000313" key="6">
    <source>
        <dbReference type="Proteomes" id="UP001165289"/>
    </source>
</evidence>
<dbReference type="PRINTS" id="PR00449">
    <property type="entry name" value="RASTRNSFRMNG"/>
</dbReference>
<dbReference type="Proteomes" id="UP001165289">
    <property type="component" value="Unassembled WGS sequence"/>
</dbReference>
<dbReference type="PROSITE" id="PS51419">
    <property type="entry name" value="RAB"/>
    <property type="match status" value="1"/>
</dbReference>
<dbReference type="Gene3D" id="3.40.50.300">
    <property type="entry name" value="P-loop containing nucleotide triphosphate hydrolases"/>
    <property type="match status" value="1"/>
</dbReference>
<dbReference type="SUPFAM" id="SSF52540">
    <property type="entry name" value="P-loop containing nucleoside triphosphate hydrolases"/>
    <property type="match status" value="1"/>
</dbReference>
<dbReference type="SMART" id="SM00173">
    <property type="entry name" value="RAS"/>
    <property type="match status" value="1"/>
</dbReference>
<evidence type="ECO:0000256" key="3">
    <source>
        <dbReference type="ARBA" id="ARBA00023288"/>
    </source>
</evidence>
<evidence type="ECO:0000256" key="2">
    <source>
        <dbReference type="ARBA" id="ARBA00023134"/>
    </source>
</evidence>
<dbReference type="SMART" id="SM00176">
    <property type="entry name" value="RAN"/>
    <property type="match status" value="1"/>
</dbReference>
<dbReference type="SMART" id="SM00177">
    <property type="entry name" value="ARF"/>
    <property type="match status" value="1"/>
</dbReference>
<evidence type="ECO:0000313" key="5">
    <source>
        <dbReference type="EMBL" id="KAI6653207.1"/>
    </source>
</evidence>
<dbReference type="InterPro" id="IPR001806">
    <property type="entry name" value="Small_GTPase"/>
</dbReference>
<dbReference type="InterPro" id="IPR027417">
    <property type="entry name" value="P-loop_NTPase"/>
</dbReference>
<dbReference type="PROSITE" id="PS51420">
    <property type="entry name" value="RHO"/>
    <property type="match status" value="1"/>
</dbReference>
<dbReference type="Pfam" id="PF00071">
    <property type="entry name" value="Ras"/>
    <property type="match status" value="1"/>
</dbReference>
<feature type="region of interest" description="Disordered" evidence="4">
    <location>
        <begin position="188"/>
        <end position="260"/>
    </location>
</feature>
<comment type="caution">
    <text evidence="5">The sequence shown here is derived from an EMBL/GenBank/DDBJ whole genome shotgun (WGS) entry which is preliminary data.</text>
</comment>
<sequence>MASEDAPNEESKYSAEYKIVIVGESAVGKTALLYKYAEGVFKNGLISTIGLDFRTKIVDVEGVPVRLQVWDTAGQERFRTLSKQLFRGAKGIVLVFDVTNRKSFDQLNYWINSFESYGVREEGVLIVGNKSDLEEVRQVSTREAQAVATDHSYNFIETSAKNGTNVNEAFSMLAREIHIQHGVYRPNRMRPSVRELSVSRDKSTKITSTNSFPQSSLNGKETCPPKSPLHASCPDNDIGDKSIRLKHKDSSPGKTSCCSA</sequence>
<name>A0AAV7JW75_9METZ</name>
<reference evidence="5 6" key="1">
    <citation type="journal article" date="2023" name="BMC Biol.">
        <title>The compact genome of the sponge Oopsacas minuta (Hexactinellida) is lacking key metazoan core genes.</title>
        <authorList>
            <person name="Santini S."/>
            <person name="Schenkelaars Q."/>
            <person name="Jourda C."/>
            <person name="Duchesne M."/>
            <person name="Belahbib H."/>
            <person name="Rocher C."/>
            <person name="Selva M."/>
            <person name="Riesgo A."/>
            <person name="Vervoort M."/>
            <person name="Leys S.P."/>
            <person name="Kodjabachian L."/>
            <person name="Le Bivic A."/>
            <person name="Borchiellini C."/>
            <person name="Claverie J.M."/>
            <person name="Renard E."/>
        </authorList>
    </citation>
    <scope>NUCLEOTIDE SEQUENCE [LARGE SCALE GENOMIC DNA]</scope>
    <source>
        <strain evidence="5">SPO-2</strain>
    </source>
</reference>
<dbReference type="InterPro" id="IPR050227">
    <property type="entry name" value="Rab"/>
</dbReference>
<dbReference type="CDD" id="cd00154">
    <property type="entry name" value="Rab"/>
    <property type="match status" value="1"/>
</dbReference>
<dbReference type="GO" id="GO:0003924">
    <property type="term" value="F:GTPase activity"/>
    <property type="evidence" value="ECO:0007669"/>
    <property type="project" value="InterPro"/>
</dbReference>
<dbReference type="SMART" id="SM00174">
    <property type="entry name" value="RHO"/>
    <property type="match status" value="1"/>
</dbReference>
<dbReference type="SMART" id="SM00175">
    <property type="entry name" value="RAB"/>
    <property type="match status" value="1"/>
</dbReference>
<dbReference type="GO" id="GO:0005525">
    <property type="term" value="F:GTP binding"/>
    <property type="evidence" value="ECO:0007669"/>
    <property type="project" value="UniProtKB-KW"/>
</dbReference>
<evidence type="ECO:0000256" key="4">
    <source>
        <dbReference type="SAM" id="MobiDB-lite"/>
    </source>
</evidence>
<keyword evidence="1" id="KW-0547">Nucleotide-binding</keyword>